<comment type="caution">
    <text evidence="1">The sequence shown here is derived from an EMBL/GenBank/DDBJ whole genome shotgun (WGS) entry which is preliminary data.</text>
</comment>
<dbReference type="Proteomes" id="UP000321261">
    <property type="component" value="Unassembled WGS sequence"/>
</dbReference>
<dbReference type="EMBL" id="VIWU01000001">
    <property type="protein sequence ID" value="TWF74169.1"/>
    <property type="molecule type" value="Genomic_DNA"/>
</dbReference>
<dbReference type="AlphaFoldDB" id="A0A561SH31"/>
<evidence type="ECO:0000313" key="1">
    <source>
        <dbReference type="EMBL" id="TWF74169.1"/>
    </source>
</evidence>
<sequence length="81" mass="7977">MLARIATLIAVDAPPASYVANAGAAADSGVTADDIQAVMIGIAPVVGTPRIVAAAGNILRALGFAIMVVEAEMAEEADAGQ</sequence>
<reference evidence="1 2" key="1">
    <citation type="submission" date="2019-06" db="EMBL/GenBank/DDBJ databases">
        <title>Sequencing the genomes of 1000 actinobacteria strains.</title>
        <authorList>
            <person name="Klenk H.-P."/>
        </authorList>
    </citation>
    <scope>NUCLEOTIDE SEQUENCE [LARGE SCALE GENOMIC DNA]</scope>
    <source>
        <strain evidence="1 2">DSM 45671</strain>
    </source>
</reference>
<keyword evidence="2" id="KW-1185">Reference proteome</keyword>
<proteinExistence type="predicted"/>
<gene>
    <name evidence="1" type="ORF">FHX44_1148</name>
</gene>
<accession>A0A561SH31</accession>
<evidence type="ECO:0008006" key="3">
    <source>
        <dbReference type="Google" id="ProtNLM"/>
    </source>
</evidence>
<protein>
    <recommendedName>
        <fullName evidence="3">Carboxymuconolactone decarboxylase family protein</fullName>
    </recommendedName>
</protein>
<name>A0A561SH31_9PSEU</name>
<organism evidence="1 2">
    <name type="scientific">Pseudonocardia hierapolitana</name>
    <dbReference type="NCBI Taxonomy" id="1128676"/>
    <lineage>
        <taxon>Bacteria</taxon>
        <taxon>Bacillati</taxon>
        <taxon>Actinomycetota</taxon>
        <taxon>Actinomycetes</taxon>
        <taxon>Pseudonocardiales</taxon>
        <taxon>Pseudonocardiaceae</taxon>
        <taxon>Pseudonocardia</taxon>
    </lineage>
</organism>
<evidence type="ECO:0000313" key="2">
    <source>
        <dbReference type="Proteomes" id="UP000321261"/>
    </source>
</evidence>